<organism evidence="1 3">
    <name type="scientific">Commensalibacter communis</name>
    <dbReference type="NCBI Taxonomy" id="2972786"/>
    <lineage>
        <taxon>Bacteria</taxon>
        <taxon>Pseudomonadati</taxon>
        <taxon>Pseudomonadota</taxon>
        <taxon>Alphaproteobacteria</taxon>
        <taxon>Acetobacterales</taxon>
        <taxon>Acetobacteraceae</taxon>
    </lineage>
</organism>
<evidence type="ECO:0000313" key="2">
    <source>
        <dbReference type="EMBL" id="CAI3960293.1"/>
    </source>
</evidence>
<dbReference type="EMBL" id="CAMXCM010000011">
    <property type="protein sequence ID" value="CAI3957864.1"/>
    <property type="molecule type" value="Genomic_DNA"/>
</dbReference>
<gene>
    <name evidence="2" type="ORF">R53529_LOCUS2263</name>
    <name evidence="1" type="ORF">R53530_LOCUS2233</name>
</gene>
<keyword evidence="4" id="KW-1185">Reference proteome</keyword>
<evidence type="ECO:0000313" key="3">
    <source>
        <dbReference type="Proteomes" id="UP001154255"/>
    </source>
</evidence>
<dbReference type="EMBL" id="CAMXCS010000011">
    <property type="protein sequence ID" value="CAI3960293.1"/>
    <property type="molecule type" value="Genomic_DNA"/>
</dbReference>
<sequence length="85" mass="10132">MFIRNIPNVPVNTRGVFCCDVKLAVKQEQSFLKVGDVVKHIRKKPYPTMRIIEIVPPGYCLCEWYSKHWKKWERTLFKPVELVKK</sequence>
<evidence type="ECO:0000313" key="4">
    <source>
        <dbReference type="Proteomes" id="UP001154259"/>
    </source>
</evidence>
<accession>A0A9W4TQZ7</accession>
<dbReference type="Proteomes" id="UP001154259">
    <property type="component" value="Unassembled WGS sequence"/>
</dbReference>
<comment type="caution">
    <text evidence="1">The sequence shown here is derived from an EMBL/GenBank/DDBJ whole genome shotgun (WGS) entry which is preliminary data.</text>
</comment>
<dbReference type="Proteomes" id="UP001154255">
    <property type="component" value="Unassembled WGS sequence"/>
</dbReference>
<evidence type="ECO:0000313" key="1">
    <source>
        <dbReference type="EMBL" id="CAI3957864.1"/>
    </source>
</evidence>
<dbReference type="AlphaFoldDB" id="A0A9W4TQZ7"/>
<proteinExistence type="predicted"/>
<reference evidence="1" key="1">
    <citation type="submission" date="2022-10" db="EMBL/GenBank/DDBJ databases">
        <authorList>
            <person name="Botero Cardona J."/>
        </authorList>
    </citation>
    <scope>NUCLEOTIDE SEQUENCE</scope>
    <source>
        <strain evidence="1">LMG 31819</strain>
        <strain evidence="2">R-53529</strain>
    </source>
</reference>
<protein>
    <submittedName>
        <fullName evidence="1">Uncharacterized protein</fullName>
    </submittedName>
</protein>
<name>A0A9W4TQZ7_9PROT</name>